<dbReference type="EMBL" id="MGHF01000002">
    <property type="protein sequence ID" value="OGM65208.1"/>
    <property type="molecule type" value="Genomic_DNA"/>
</dbReference>
<gene>
    <name evidence="1" type="ORF">A2961_00745</name>
</gene>
<reference evidence="1 2" key="1">
    <citation type="journal article" date="2016" name="Nat. Commun.">
        <title>Thousands of microbial genomes shed light on interconnected biogeochemical processes in an aquifer system.</title>
        <authorList>
            <person name="Anantharaman K."/>
            <person name="Brown C.T."/>
            <person name="Hug L.A."/>
            <person name="Sharon I."/>
            <person name="Castelle C.J."/>
            <person name="Probst A.J."/>
            <person name="Thomas B.C."/>
            <person name="Singh A."/>
            <person name="Wilkins M.J."/>
            <person name="Karaoz U."/>
            <person name="Brodie E.L."/>
            <person name="Williams K.H."/>
            <person name="Hubbard S.S."/>
            <person name="Banfield J.F."/>
        </authorList>
    </citation>
    <scope>NUCLEOTIDE SEQUENCE [LARGE SCALE GENOMIC DNA]</scope>
</reference>
<name>A0A1F8BPJ5_9BACT</name>
<dbReference type="STRING" id="1802519.A2961_00745"/>
<comment type="caution">
    <text evidence="1">The sequence shown here is derived from an EMBL/GenBank/DDBJ whole genome shotgun (WGS) entry which is preliminary data.</text>
</comment>
<dbReference type="InterPro" id="IPR007337">
    <property type="entry name" value="RelB/DinJ"/>
</dbReference>
<accession>A0A1F8BPJ5</accession>
<evidence type="ECO:0008006" key="3">
    <source>
        <dbReference type="Google" id="ProtNLM"/>
    </source>
</evidence>
<evidence type="ECO:0000313" key="2">
    <source>
        <dbReference type="Proteomes" id="UP000177082"/>
    </source>
</evidence>
<dbReference type="GO" id="GO:0006355">
    <property type="term" value="P:regulation of DNA-templated transcription"/>
    <property type="evidence" value="ECO:0007669"/>
    <property type="project" value="InterPro"/>
</dbReference>
<organism evidence="1 2">
    <name type="scientific">Candidatus Woesebacteria bacterium RIFCSPLOWO2_01_FULL_39_21</name>
    <dbReference type="NCBI Taxonomy" id="1802519"/>
    <lineage>
        <taxon>Bacteria</taxon>
        <taxon>Candidatus Woeseibacteriota</taxon>
    </lineage>
</organism>
<evidence type="ECO:0000313" key="1">
    <source>
        <dbReference type="EMBL" id="OGM65208.1"/>
    </source>
</evidence>
<sequence length="93" mass="10564">MNTAVIITKTEPEVKKMAQQVAKEIGVSLSSLLNAYLKQLVRTRKVEFDLGEVPSEYLKSVIKRAEENYKKGKTSPAFKTGEEAVKWLEKHRV</sequence>
<dbReference type="Gene3D" id="1.10.1220.10">
    <property type="entry name" value="Met repressor-like"/>
    <property type="match status" value="1"/>
</dbReference>
<dbReference type="InterPro" id="IPR013321">
    <property type="entry name" value="Arc_rbn_hlx_hlx"/>
</dbReference>
<proteinExistence type="predicted"/>
<dbReference type="Pfam" id="PF04221">
    <property type="entry name" value="RelB"/>
    <property type="match status" value="1"/>
</dbReference>
<dbReference type="Proteomes" id="UP000177082">
    <property type="component" value="Unassembled WGS sequence"/>
</dbReference>
<protein>
    <recommendedName>
        <fullName evidence="3">Damage-inducible protein J</fullName>
    </recommendedName>
</protein>
<dbReference type="AlphaFoldDB" id="A0A1F8BPJ5"/>